<gene>
    <name evidence="2" type="ORF">XELAEV_18036576mg</name>
</gene>
<evidence type="ECO:0000256" key="1">
    <source>
        <dbReference type="SAM" id="MobiDB-lite"/>
    </source>
</evidence>
<dbReference type="EMBL" id="CM004478">
    <property type="protein sequence ID" value="OCT73597.1"/>
    <property type="molecule type" value="Genomic_DNA"/>
</dbReference>
<dbReference type="Proteomes" id="UP000694892">
    <property type="component" value="Chromosome 7L"/>
</dbReference>
<name>A0A974CHX6_XENLA</name>
<sequence>MSSRKAHTIGSMLADMGPRKDNRQTVLRPVKTETFACCSCNCYNNVQKGEVIYHPRSGIAVPISGHYSCTSTFVVYAIK</sequence>
<evidence type="ECO:0000313" key="2">
    <source>
        <dbReference type="EMBL" id="OCT73597.1"/>
    </source>
</evidence>
<dbReference type="AlphaFoldDB" id="A0A974CHX6"/>
<organism evidence="2 3">
    <name type="scientific">Xenopus laevis</name>
    <name type="common">African clawed frog</name>
    <dbReference type="NCBI Taxonomy" id="8355"/>
    <lineage>
        <taxon>Eukaryota</taxon>
        <taxon>Metazoa</taxon>
        <taxon>Chordata</taxon>
        <taxon>Craniata</taxon>
        <taxon>Vertebrata</taxon>
        <taxon>Euteleostomi</taxon>
        <taxon>Amphibia</taxon>
        <taxon>Batrachia</taxon>
        <taxon>Anura</taxon>
        <taxon>Pipoidea</taxon>
        <taxon>Pipidae</taxon>
        <taxon>Xenopodinae</taxon>
        <taxon>Xenopus</taxon>
        <taxon>Xenopus</taxon>
    </lineage>
</organism>
<reference evidence="3" key="1">
    <citation type="journal article" date="2016" name="Nature">
        <title>Genome evolution in the allotetraploid frog Xenopus laevis.</title>
        <authorList>
            <person name="Session A.M."/>
            <person name="Uno Y."/>
            <person name="Kwon T."/>
            <person name="Chapman J.A."/>
            <person name="Toyoda A."/>
            <person name="Takahashi S."/>
            <person name="Fukui A."/>
            <person name="Hikosaka A."/>
            <person name="Suzuki A."/>
            <person name="Kondo M."/>
            <person name="van Heeringen S.J."/>
            <person name="Quigley I."/>
            <person name="Heinz S."/>
            <person name="Ogino H."/>
            <person name="Ochi H."/>
            <person name="Hellsten U."/>
            <person name="Lyons J.B."/>
            <person name="Simakov O."/>
            <person name="Putnam N."/>
            <person name="Stites J."/>
            <person name="Kuroki Y."/>
            <person name="Tanaka T."/>
            <person name="Michiue T."/>
            <person name="Watanabe M."/>
            <person name="Bogdanovic O."/>
            <person name="Lister R."/>
            <person name="Georgiou G."/>
            <person name="Paranjpe S.S."/>
            <person name="van Kruijsbergen I."/>
            <person name="Shu S."/>
            <person name="Carlson J."/>
            <person name="Kinoshita T."/>
            <person name="Ohta Y."/>
            <person name="Mawaribuchi S."/>
            <person name="Jenkins J."/>
            <person name="Grimwood J."/>
            <person name="Schmutz J."/>
            <person name="Mitros T."/>
            <person name="Mozaffari S.V."/>
            <person name="Suzuki Y."/>
            <person name="Haramoto Y."/>
            <person name="Yamamoto T.S."/>
            <person name="Takagi C."/>
            <person name="Heald R."/>
            <person name="Miller K."/>
            <person name="Haudenschild C."/>
            <person name="Kitzman J."/>
            <person name="Nakayama T."/>
            <person name="Izutsu Y."/>
            <person name="Robert J."/>
            <person name="Fortriede J."/>
            <person name="Burns K."/>
            <person name="Lotay V."/>
            <person name="Karimi K."/>
            <person name="Yasuoka Y."/>
            <person name="Dichmann D.S."/>
            <person name="Flajnik M.F."/>
            <person name="Houston D.W."/>
            <person name="Shendure J."/>
            <person name="DuPasquier L."/>
            <person name="Vize P.D."/>
            <person name="Zorn A.M."/>
            <person name="Ito M."/>
            <person name="Marcotte E.M."/>
            <person name="Wallingford J.B."/>
            <person name="Ito Y."/>
            <person name="Asashima M."/>
            <person name="Ueno N."/>
            <person name="Matsuda Y."/>
            <person name="Veenstra G.J."/>
            <person name="Fujiyama A."/>
            <person name="Harland R.M."/>
            <person name="Taira M."/>
            <person name="Rokhsar D.S."/>
        </authorList>
    </citation>
    <scope>NUCLEOTIDE SEQUENCE [LARGE SCALE GENOMIC DNA]</scope>
    <source>
        <strain evidence="3">J</strain>
    </source>
</reference>
<protein>
    <submittedName>
        <fullName evidence="2">Uncharacterized protein</fullName>
    </submittedName>
</protein>
<accession>A0A974CHX6</accession>
<evidence type="ECO:0000313" key="3">
    <source>
        <dbReference type="Proteomes" id="UP000694892"/>
    </source>
</evidence>
<feature type="region of interest" description="Disordered" evidence="1">
    <location>
        <begin position="1"/>
        <end position="23"/>
    </location>
</feature>
<proteinExistence type="predicted"/>